<evidence type="ECO:0000313" key="2">
    <source>
        <dbReference type="Proteomes" id="UP001208570"/>
    </source>
</evidence>
<sequence length="125" mass="14168">QGLDDIKYHFLIDDKGFIYEGRGWSVDGVYAAGVHAKCIGTIYCCTIPLQSCWLMPITDIALIGDFTKTEPSEVAQQSLNKLFLCGISSHMLRRTSRLIVAPFRCGRAFYEMFDSCQCFCDYELE</sequence>
<dbReference type="CDD" id="cd06583">
    <property type="entry name" value="PGRP"/>
    <property type="match status" value="1"/>
</dbReference>
<dbReference type="GO" id="GO:0009253">
    <property type="term" value="P:peptidoglycan catabolic process"/>
    <property type="evidence" value="ECO:0007669"/>
    <property type="project" value="InterPro"/>
</dbReference>
<dbReference type="SUPFAM" id="SSF55846">
    <property type="entry name" value="N-acetylmuramoyl-L-alanine amidase-like"/>
    <property type="match status" value="1"/>
</dbReference>
<accession>A0AAD9J4B2</accession>
<dbReference type="PANTHER" id="PTHR11022">
    <property type="entry name" value="PEPTIDOGLYCAN RECOGNITION PROTEIN"/>
    <property type="match status" value="1"/>
</dbReference>
<proteinExistence type="predicted"/>
<dbReference type="GO" id="GO:0008745">
    <property type="term" value="F:N-acetylmuramoyl-L-alanine amidase activity"/>
    <property type="evidence" value="ECO:0007669"/>
    <property type="project" value="InterPro"/>
</dbReference>
<name>A0AAD9J4B2_9ANNE</name>
<organism evidence="1 2">
    <name type="scientific">Paralvinella palmiformis</name>
    <dbReference type="NCBI Taxonomy" id="53620"/>
    <lineage>
        <taxon>Eukaryota</taxon>
        <taxon>Metazoa</taxon>
        <taxon>Spiralia</taxon>
        <taxon>Lophotrochozoa</taxon>
        <taxon>Annelida</taxon>
        <taxon>Polychaeta</taxon>
        <taxon>Sedentaria</taxon>
        <taxon>Canalipalpata</taxon>
        <taxon>Terebellida</taxon>
        <taxon>Terebelliformia</taxon>
        <taxon>Alvinellidae</taxon>
        <taxon>Paralvinella</taxon>
    </lineage>
</organism>
<keyword evidence="2" id="KW-1185">Reference proteome</keyword>
<dbReference type="Proteomes" id="UP001208570">
    <property type="component" value="Unassembled WGS sequence"/>
</dbReference>
<comment type="caution">
    <text evidence="1">The sequence shown here is derived from an EMBL/GenBank/DDBJ whole genome shotgun (WGS) entry which is preliminary data.</text>
</comment>
<dbReference type="AlphaFoldDB" id="A0AAD9J4B2"/>
<evidence type="ECO:0000313" key="1">
    <source>
        <dbReference type="EMBL" id="KAK2145892.1"/>
    </source>
</evidence>
<protein>
    <submittedName>
        <fullName evidence="1">Uncharacterized protein</fullName>
    </submittedName>
</protein>
<dbReference type="InterPro" id="IPR015510">
    <property type="entry name" value="PGRP"/>
</dbReference>
<dbReference type="EMBL" id="JAODUP010000649">
    <property type="protein sequence ID" value="KAK2145892.1"/>
    <property type="molecule type" value="Genomic_DNA"/>
</dbReference>
<dbReference type="PANTHER" id="PTHR11022:SF41">
    <property type="entry name" value="PEPTIDOGLYCAN-RECOGNITION PROTEIN LC-RELATED"/>
    <property type="match status" value="1"/>
</dbReference>
<gene>
    <name evidence="1" type="ORF">LSH36_649g01003</name>
</gene>
<feature type="non-terminal residue" evidence="1">
    <location>
        <position position="1"/>
    </location>
</feature>
<dbReference type="InterPro" id="IPR036505">
    <property type="entry name" value="Amidase/PGRP_sf"/>
</dbReference>
<reference evidence="1" key="1">
    <citation type="journal article" date="2023" name="Mol. Biol. Evol.">
        <title>Third-Generation Sequencing Reveals the Adaptive Role of the Epigenome in Three Deep-Sea Polychaetes.</title>
        <authorList>
            <person name="Perez M."/>
            <person name="Aroh O."/>
            <person name="Sun Y."/>
            <person name="Lan Y."/>
            <person name="Juniper S.K."/>
            <person name="Young C.R."/>
            <person name="Angers B."/>
            <person name="Qian P.Y."/>
        </authorList>
    </citation>
    <scope>NUCLEOTIDE SEQUENCE</scope>
    <source>
        <strain evidence="1">P08H-3</strain>
    </source>
</reference>
<dbReference type="Gene3D" id="3.40.80.10">
    <property type="entry name" value="Peptidoglycan recognition protein-like"/>
    <property type="match status" value="1"/>
</dbReference>
<dbReference type="InterPro" id="IPR002502">
    <property type="entry name" value="Amidase_domain"/>
</dbReference>